<evidence type="ECO:0000256" key="3">
    <source>
        <dbReference type="ARBA" id="ARBA00005219"/>
    </source>
</evidence>
<dbReference type="PANTHER" id="PTHR40706:SF1">
    <property type="entry name" value="RIBOFLAVIN KINASE"/>
    <property type="match status" value="1"/>
</dbReference>
<comment type="function">
    <text evidence="2">Catalyzes the CTP-dependent phosphorylation of riboflavin (vitamin B2) to form flavin mononucleotide (FMN).</text>
</comment>
<evidence type="ECO:0000256" key="10">
    <source>
        <dbReference type="ARBA" id="ARBA00022723"/>
    </source>
</evidence>
<dbReference type="SUPFAM" id="SSF46785">
    <property type="entry name" value="Winged helix' DNA-binding domain"/>
    <property type="match status" value="1"/>
</dbReference>
<proteinExistence type="inferred from homology"/>
<keyword evidence="13" id="KW-0460">Magnesium</keyword>
<keyword evidence="11" id="KW-0547">Nucleotide-binding</keyword>
<comment type="similarity">
    <text evidence="4">Belongs to the archaeal riboflavin kinase family.</text>
</comment>
<evidence type="ECO:0000256" key="9">
    <source>
        <dbReference type="ARBA" id="ARBA00022679"/>
    </source>
</evidence>
<dbReference type="SUPFAM" id="SSF82114">
    <property type="entry name" value="Riboflavin kinase-like"/>
    <property type="match status" value="1"/>
</dbReference>
<dbReference type="EMBL" id="QNVI01000030">
    <property type="protein sequence ID" value="TDA39271.1"/>
    <property type="molecule type" value="Genomic_DNA"/>
</dbReference>
<dbReference type="InterPro" id="IPR023602">
    <property type="entry name" value="Riboflavin_kinase_CTP-dep"/>
</dbReference>
<dbReference type="GO" id="GO:0000166">
    <property type="term" value="F:nucleotide binding"/>
    <property type="evidence" value="ECO:0007669"/>
    <property type="project" value="UniProtKB-KW"/>
</dbReference>
<dbReference type="Proteomes" id="UP000317265">
    <property type="component" value="Unassembled WGS sequence"/>
</dbReference>
<comment type="cofactor">
    <cofactor evidence="1">
        <name>Mg(2+)</name>
        <dbReference type="ChEBI" id="CHEBI:18420"/>
    </cofactor>
</comment>
<evidence type="ECO:0000256" key="11">
    <source>
        <dbReference type="ARBA" id="ARBA00022741"/>
    </source>
</evidence>
<evidence type="ECO:0000256" key="8">
    <source>
        <dbReference type="ARBA" id="ARBA00022643"/>
    </source>
</evidence>
<evidence type="ECO:0000256" key="5">
    <source>
        <dbReference type="ARBA" id="ARBA00011987"/>
    </source>
</evidence>
<feature type="domain" description="Riboflavin kinase" evidence="18">
    <location>
        <begin position="106"/>
        <end position="228"/>
    </location>
</feature>
<evidence type="ECO:0000313" key="19">
    <source>
        <dbReference type="EMBL" id="RZN56470.1"/>
    </source>
</evidence>
<organism evidence="19 21">
    <name type="scientific">Thermoproteota archaeon</name>
    <dbReference type="NCBI Taxonomy" id="2056631"/>
    <lineage>
        <taxon>Archaea</taxon>
        <taxon>Thermoproteota</taxon>
    </lineage>
</organism>
<dbReference type="GO" id="GO:0009231">
    <property type="term" value="P:riboflavin biosynthetic process"/>
    <property type="evidence" value="ECO:0007669"/>
    <property type="project" value="InterPro"/>
</dbReference>
<dbReference type="PANTHER" id="PTHR40706">
    <property type="entry name" value="RIBOFLAVIN KINASE"/>
    <property type="match status" value="1"/>
</dbReference>
<accession>A0A520KFU0</accession>
<name>A0A520KFU0_9CREN</name>
<reference evidence="19 21" key="2">
    <citation type="journal article" date="2019" name="Nat. Microbiol.">
        <title>Wide diversity of methane and short-chain alkane metabolisms in uncultured archaea.</title>
        <authorList>
            <person name="Borrel G."/>
            <person name="Adam P.S."/>
            <person name="McKay L.J."/>
            <person name="Chen L.X."/>
            <person name="Sierra-Garcia I.N."/>
            <person name="Sieber C.M."/>
            <person name="Letourneur Q."/>
            <person name="Ghozlane A."/>
            <person name="Andersen G.L."/>
            <person name="Li W.J."/>
            <person name="Hallam S.J."/>
            <person name="Muyzer G."/>
            <person name="de Oliveira V.M."/>
            <person name="Inskeep W.P."/>
            <person name="Banfield J.F."/>
            <person name="Gribaldo S."/>
        </authorList>
    </citation>
    <scope>NUCLEOTIDE SEQUENCE [LARGE SCALE GENOMIC DNA]</scope>
    <source>
        <strain evidence="19">Verst-YHS</strain>
    </source>
</reference>
<dbReference type="InterPro" id="IPR039063">
    <property type="entry name" value="RibK_CTP-dep"/>
</dbReference>
<evidence type="ECO:0000256" key="2">
    <source>
        <dbReference type="ARBA" id="ARBA00003072"/>
    </source>
</evidence>
<keyword evidence="9" id="KW-0808">Transferase</keyword>
<evidence type="ECO:0000313" key="22">
    <source>
        <dbReference type="Proteomes" id="UP000317265"/>
    </source>
</evidence>
<dbReference type="EC" id="2.7.1.161" evidence="5"/>
<comment type="catalytic activity">
    <reaction evidence="17">
        <text>riboflavin + CTP = CDP + FMN + H(+)</text>
        <dbReference type="Rhea" id="RHEA:25021"/>
        <dbReference type="ChEBI" id="CHEBI:15378"/>
        <dbReference type="ChEBI" id="CHEBI:37563"/>
        <dbReference type="ChEBI" id="CHEBI:57986"/>
        <dbReference type="ChEBI" id="CHEBI:58069"/>
        <dbReference type="ChEBI" id="CHEBI:58210"/>
        <dbReference type="EC" id="2.7.1.161"/>
    </reaction>
</comment>
<dbReference type="AlphaFoldDB" id="A0A520KFU0"/>
<sequence>MIKMNNESIESELWFTLYYLFKIGGYKGSIFIGTEDLGKILGISQQTASRRILDLLKRGYIEREIRKNGQLITITEKGFDVLKEIYRGLKEGFEEKEKFYFIKGHVFTGFGEGAYYITRPGYYKQFEEKLGFKPFPGTLNLKLKSLEDIKIRKELEILPGILIKGFVNSERSYGDVKCFKVKIYDDVDGALLLIDRTHYNRDVIEVISEENIRKKYNLKDGDLVYLKVMI</sequence>
<gene>
    <name evidence="20" type="ORF">DSO09_02535</name>
    <name evidence="19" type="ORF">EF809_02755</name>
</gene>
<reference evidence="20 22" key="1">
    <citation type="journal article" date="2019" name="Nat. Microbiol.">
        <title>Expanding anaerobic alkane metabolism in the domain of Archaea.</title>
        <authorList>
            <person name="Wang Y."/>
            <person name="Wegener G."/>
            <person name="Hou J."/>
            <person name="Wang F."/>
            <person name="Xiao X."/>
        </authorList>
    </citation>
    <scope>NUCLEOTIDE SEQUENCE [LARGE SCALE GENOMIC DNA]</scope>
    <source>
        <strain evidence="20">WYZ-LMO11</strain>
    </source>
</reference>
<evidence type="ECO:0000256" key="1">
    <source>
        <dbReference type="ARBA" id="ARBA00001946"/>
    </source>
</evidence>
<dbReference type="GO" id="GO:0008531">
    <property type="term" value="F:riboflavin kinase activity"/>
    <property type="evidence" value="ECO:0007669"/>
    <property type="project" value="InterPro"/>
</dbReference>
<dbReference type="InterPro" id="IPR036388">
    <property type="entry name" value="WH-like_DNA-bd_sf"/>
</dbReference>
<keyword evidence="12" id="KW-0418">Kinase</keyword>
<evidence type="ECO:0000256" key="6">
    <source>
        <dbReference type="ARBA" id="ARBA00017394"/>
    </source>
</evidence>
<evidence type="ECO:0000256" key="12">
    <source>
        <dbReference type="ARBA" id="ARBA00022777"/>
    </source>
</evidence>
<comment type="pathway">
    <text evidence="3">Cofactor biosynthesis; FMN biosynthesis; FMN from riboflavin (CTP route): step 1/1.</text>
</comment>
<evidence type="ECO:0000256" key="4">
    <source>
        <dbReference type="ARBA" id="ARBA00006428"/>
    </source>
</evidence>
<evidence type="ECO:0000256" key="17">
    <source>
        <dbReference type="ARBA" id="ARBA00047857"/>
    </source>
</evidence>
<comment type="caution">
    <text evidence="19">The sequence shown here is derived from an EMBL/GenBank/DDBJ whole genome shotgun (WGS) entry which is preliminary data.</text>
</comment>
<evidence type="ECO:0000313" key="21">
    <source>
        <dbReference type="Proteomes" id="UP000316080"/>
    </source>
</evidence>
<dbReference type="InterPro" id="IPR036390">
    <property type="entry name" value="WH_DNA-bd_sf"/>
</dbReference>
<evidence type="ECO:0000313" key="20">
    <source>
        <dbReference type="EMBL" id="TDA39271.1"/>
    </source>
</evidence>
<keyword evidence="7" id="KW-0285">Flavoprotein</keyword>
<evidence type="ECO:0000256" key="7">
    <source>
        <dbReference type="ARBA" id="ARBA00022630"/>
    </source>
</evidence>
<evidence type="ECO:0000259" key="18">
    <source>
        <dbReference type="Pfam" id="PF01982"/>
    </source>
</evidence>
<dbReference type="Gene3D" id="2.40.30.30">
    <property type="entry name" value="Riboflavin kinase-like"/>
    <property type="match status" value="1"/>
</dbReference>
<evidence type="ECO:0000256" key="14">
    <source>
        <dbReference type="ARBA" id="ARBA00029789"/>
    </source>
</evidence>
<dbReference type="GO" id="GO:0009398">
    <property type="term" value="P:FMN biosynthetic process"/>
    <property type="evidence" value="ECO:0007669"/>
    <property type="project" value="UniProtKB-UniPathway"/>
</dbReference>
<evidence type="ECO:0000256" key="16">
    <source>
        <dbReference type="ARBA" id="ARBA00033116"/>
    </source>
</evidence>
<dbReference type="Pfam" id="PF01982">
    <property type="entry name" value="CTP-dep_RFKase"/>
    <property type="match status" value="1"/>
</dbReference>
<dbReference type="Gene3D" id="1.10.10.10">
    <property type="entry name" value="Winged helix-like DNA-binding domain superfamily/Winged helix DNA-binding domain"/>
    <property type="match status" value="1"/>
</dbReference>
<dbReference type="GO" id="GO:0046872">
    <property type="term" value="F:metal ion binding"/>
    <property type="evidence" value="ECO:0007669"/>
    <property type="project" value="UniProtKB-KW"/>
</dbReference>
<evidence type="ECO:0000256" key="15">
    <source>
        <dbReference type="ARBA" id="ARBA00030544"/>
    </source>
</evidence>
<dbReference type="InterPro" id="IPR023465">
    <property type="entry name" value="Riboflavin_kinase_dom_sf"/>
</dbReference>
<dbReference type="Proteomes" id="UP000316080">
    <property type="component" value="Unassembled WGS sequence"/>
</dbReference>
<dbReference type="UniPathway" id="UPA00276">
    <property type="reaction ID" value="UER00929"/>
</dbReference>
<protein>
    <recommendedName>
        <fullName evidence="6">Riboflavin kinase</fullName>
        <ecNumber evidence="5">2.7.1.161</ecNumber>
    </recommendedName>
    <alternativeName>
        <fullName evidence="15">CTP-dependent riboflavin kinase</fullName>
    </alternativeName>
    <alternativeName>
        <fullName evidence="16">CTP:riboflavin 5'-phosphotransferase</fullName>
    </alternativeName>
    <alternativeName>
        <fullName evidence="14">Flavokinase</fullName>
    </alternativeName>
</protein>
<keyword evidence="8" id="KW-0288">FMN</keyword>
<evidence type="ECO:0000256" key="13">
    <source>
        <dbReference type="ARBA" id="ARBA00022842"/>
    </source>
</evidence>
<dbReference type="EMBL" id="RXIH01000023">
    <property type="protein sequence ID" value="RZN56470.1"/>
    <property type="molecule type" value="Genomic_DNA"/>
</dbReference>
<keyword evidence="10" id="KW-0479">Metal-binding</keyword>